<feature type="transmembrane region" description="Helical" evidence="1">
    <location>
        <begin position="87"/>
        <end position="108"/>
    </location>
</feature>
<comment type="caution">
    <text evidence="2">The sequence shown here is derived from an EMBL/GenBank/DDBJ whole genome shotgun (WGS) entry which is preliminary data.</text>
</comment>
<dbReference type="Proteomes" id="UP001233836">
    <property type="component" value="Unassembled WGS sequence"/>
</dbReference>
<keyword evidence="3" id="KW-1185">Reference proteome</keyword>
<name>A0ABT9WE40_9BACL</name>
<reference evidence="2 3" key="1">
    <citation type="submission" date="2023-07" db="EMBL/GenBank/DDBJ databases">
        <title>Sorghum-associated microbial communities from plants grown in Nebraska, USA.</title>
        <authorList>
            <person name="Schachtman D."/>
        </authorList>
    </citation>
    <scope>NUCLEOTIDE SEQUENCE [LARGE SCALE GENOMIC DNA]</scope>
    <source>
        <strain evidence="2 3">DS1314</strain>
    </source>
</reference>
<dbReference type="RefSeq" id="WP_307216905.1">
    <property type="nucleotide sequence ID" value="NZ_JAUSTI010000007.1"/>
</dbReference>
<evidence type="ECO:0000313" key="3">
    <source>
        <dbReference type="Proteomes" id="UP001233836"/>
    </source>
</evidence>
<evidence type="ECO:0000313" key="2">
    <source>
        <dbReference type="EMBL" id="MDQ0171516.1"/>
    </source>
</evidence>
<evidence type="ECO:0000256" key="1">
    <source>
        <dbReference type="SAM" id="Phobius"/>
    </source>
</evidence>
<organism evidence="2 3">
    <name type="scientific">Paenibacillus tundrae</name>
    <dbReference type="NCBI Taxonomy" id="528187"/>
    <lineage>
        <taxon>Bacteria</taxon>
        <taxon>Bacillati</taxon>
        <taxon>Bacillota</taxon>
        <taxon>Bacilli</taxon>
        <taxon>Bacillales</taxon>
        <taxon>Paenibacillaceae</taxon>
        <taxon>Paenibacillus</taxon>
    </lineage>
</organism>
<feature type="transmembrane region" description="Helical" evidence="1">
    <location>
        <begin position="52"/>
        <end position="75"/>
    </location>
</feature>
<feature type="transmembrane region" description="Helical" evidence="1">
    <location>
        <begin position="12"/>
        <end position="32"/>
    </location>
</feature>
<sequence>MNRTSEFTPSFSRFLLSNVIITLIAVGIYGGFMFTDSQAGVDMSDRASILFYLAYISIPVFIVFVLLTTVLVWFRERLPKKIHTSNVIVYDVMIAGIVSVLFYLVHSAFYETRFVLAISPFISTLIFSVIYETYITKT</sequence>
<keyword evidence="1" id="KW-0472">Membrane</keyword>
<keyword evidence="1" id="KW-0812">Transmembrane</keyword>
<dbReference type="EMBL" id="JAUSTI010000007">
    <property type="protein sequence ID" value="MDQ0171516.1"/>
    <property type="molecule type" value="Genomic_DNA"/>
</dbReference>
<accession>A0ABT9WE40</accession>
<keyword evidence="1" id="KW-1133">Transmembrane helix</keyword>
<gene>
    <name evidence="2" type="ORF">J2T19_002978</name>
</gene>
<proteinExistence type="predicted"/>
<protein>
    <submittedName>
        <fullName evidence="2">Heme/copper-type cytochrome/quinol oxidase subunit 2</fullName>
    </submittedName>
</protein>
<feature type="transmembrane region" description="Helical" evidence="1">
    <location>
        <begin position="114"/>
        <end position="134"/>
    </location>
</feature>